<protein>
    <submittedName>
        <fullName evidence="2">Uncharacterized protein</fullName>
    </submittedName>
</protein>
<feature type="transmembrane region" description="Helical" evidence="1">
    <location>
        <begin position="6"/>
        <end position="30"/>
    </location>
</feature>
<keyword evidence="3" id="KW-1185">Reference proteome</keyword>
<gene>
    <name evidence="2" type="ORF">GBZ48_34730</name>
</gene>
<keyword evidence="1" id="KW-0812">Transmembrane</keyword>
<dbReference type="RefSeq" id="WP_174475193.1">
    <property type="nucleotide sequence ID" value="NZ_JAGINN010000011.1"/>
</dbReference>
<proteinExistence type="predicted"/>
<feature type="transmembrane region" description="Helical" evidence="1">
    <location>
        <begin position="84"/>
        <end position="105"/>
    </location>
</feature>
<feature type="transmembrane region" description="Helical" evidence="1">
    <location>
        <begin position="37"/>
        <end position="64"/>
    </location>
</feature>
<evidence type="ECO:0000313" key="2">
    <source>
        <dbReference type="EMBL" id="NUB04359.1"/>
    </source>
</evidence>
<reference evidence="2 3" key="1">
    <citation type="submission" date="2019-10" db="EMBL/GenBank/DDBJ databases">
        <title>Genome sequence of Azospirillum melinis.</title>
        <authorList>
            <person name="Ambrosini A."/>
            <person name="Sant'Anna F.H."/>
            <person name="Cassan F.D."/>
            <person name="Souza E.M."/>
            <person name="Passaglia L.M.P."/>
        </authorList>
    </citation>
    <scope>NUCLEOTIDE SEQUENCE [LARGE SCALE GENOMIC DNA]</scope>
    <source>
        <strain evidence="2 3">TMCY0552</strain>
    </source>
</reference>
<evidence type="ECO:0000256" key="1">
    <source>
        <dbReference type="SAM" id="Phobius"/>
    </source>
</evidence>
<dbReference type="EMBL" id="WHOS01000105">
    <property type="protein sequence ID" value="NUB04359.1"/>
    <property type="molecule type" value="Genomic_DNA"/>
</dbReference>
<keyword evidence="1" id="KW-1133">Transmembrane helix</keyword>
<organism evidence="2 3">
    <name type="scientific">Azospirillum melinis</name>
    <dbReference type="NCBI Taxonomy" id="328839"/>
    <lineage>
        <taxon>Bacteria</taxon>
        <taxon>Pseudomonadati</taxon>
        <taxon>Pseudomonadota</taxon>
        <taxon>Alphaproteobacteria</taxon>
        <taxon>Rhodospirillales</taxon>
        <taxon>Azospirillaceae</taxon>
        <taxon>Azospirillum</taxon>
    </lineage>
</organism>
<evidence type="ECO:0000313" key="3">
    <source>
        <dbReference type="Proteomes" id="UP000605086"/>
    </source>
</evidence>
<comment type="caution">
    <text evidence="2">The sequence shown here is derived from an EMBL/GenBank/DDBJ whole genome shotgun (WGS) entry which is preliminary data.</text>
</comment>
<accession>A0ABX2KWS8</accession>
<dbReference type="Proteomes" id="UP000605086">
    <property type="component" value="Unassembled WGS sequence"/>
</dbReference>
<keyword evidence="1" id="KW-0472">Membrane</keyword>
<name>A0ABX2KWS8_9PROT</name>
<sequence length="114" mass="11901">MPDTGLTLLAFGIPAIAVILLLVATVLTVRVRGWRRLYWACCAILIAGGSAGTASALCCLPPAVLPDGSISGEMPPTFGAGLMLAFMGCGGALLGLIFVMGWARLRQRRGANWR</sequence>